<accession>A0A0P1BD47</accession>
<dbReference type="InterPro" id="IPR007259">
    <property type="entry name" value="GCP"/>
</dbReference>
<organism evidence="8 9">
    <name type="scientific">Ceraceosorus bombacis</name>
    <dbReference type="NCBI Taxonomy" id="401625"/>
    <lineage>
        <taxon>Eukaryota</taxon>
        <taxon>Fungi</taxon>
        <taxon>Dikarya</taxon>
        <taxon>Basidiomycota</taxon>
        <taxon>Ustilaginomycotina</taxon>
        <taxon>Exobasidiomycetes</taxon>
        <taxon>Ceraceosorales</taxon>
        <taxon>Ceraceosoraceae</taxon>
        <taxon>Ceraceosorus</taxon>
    </lineage>
</organism>
<dbReference type="GO" id="GO:0005816">
    <property type="term" value="C:spindle pole body"/>
    <property type="evidence" value="ECO:0007669"/>
    <property type="project" value="UniProtKB-ARBA"/>
</dbReference>
<feature type="compositionally biased region" description="Gly residues" evidence="6">
    <location>
        <begin position="895"/>
        <end position="905"/>
    </location>
</feature>
<dbReference type="OrthoDB" id="1608002at2759"/>
<protein>
    <recommendedName>
        <fullName evidence="5">Spindle pole body component</fullName>
    </recommendedName>
</protein>
<feature type="compositionally biased region" description="Low complexity" evidence="6">
    <location>
        <begin position="671"/>
        <end position="687"/>
    </location>
</feature>
<feature type="compositionally biased region" description="Basic and acidic residues" evidence="6">
    <location>
        <begin position="956"/>
        <end position="976"/>
    </location>
</feature>
<sequence>MIAEVLLHLHGVPSSLFPSPDALHPALQSLLHPGEVCQLLFLSSLASDAHTARTWAEEVLRSARSAARRRRRHVANPSDLDADGQAEEEEEEEDHVAFVDGAEQAAVARSMLARLDMWRSAVSQVQRAVLQGKAASGHASKQQQPARGNHVDVDLELQHCSSLAGVRAALEPWCRPLSNLADLAYVLNQARGGAGAGAGAGTWMADAKRTAARPWPPAQLLSLLAMRTQASVGATREHMQALLDAAESVWLRRVRGWVCHGRASGLFIRIRAADGLNAVAARHVDVDVDVDAQAQAELHRPAAAAHLAAGLEEDRQEWSWAPNACPDSLDPHIAETILGIGRALRALPASVRVPSVMRDQHLALLGPQDQVSPANRQLELKLRLDRIRDELAEWMWGNVLTPDQVMETVQMLGDYFMHRSGLFHSFFLDELSSLRRTQLTTRTAAAGMIKPSDVDVALYRAASASDLPSELLSHVRVLVPRSRNAVKEAWSPFADIPLGSAFCVAYSPPFPLDLLLTRTDARAYSEVFSYLLALRSTSSRLRDAWTSMSKAQRLRRKFTGTSEGGGNTMEEHARSELLRLGWNIAREGLWIIDSLVGHFQTDIIDVQYSRLIAQLELESINAIDHAHPLSAQPSGRSVAQPASGAALRRSRVAASATGRPVSPDNPDARPRTSSGSGRRASEAGLARSRYGSGPAAAAAAAALSRGAPSLVASRRHGGAATLAGHSSHIGPLGASIVTAPEGTSQLDFSTLRSAHTAFLAFVVDGLLLRSPRATTLIRAICDTCQKFAGLVASRWGGDVLPGLLEEGSIGDTTSARDGVSNTIDERTRAMNDVSDTLRGQLDEFFALLSTASAGPGARDAHGNNGSGSGGASGTSMAIDASIASVSMSTYARPGRTGGGKVGADGAGLKKAQGQGPNASKAKTKVTEARLDADSAARRHLDALLLRLDFSGWLSRRETERREREKKAAQRGAREREDESLEEEEEREQREQMAKLRVLDDLRKQGQRQGQGQAAATA</sequence>
<keyword evidence="4 5" id="KW-0206">Cytoskeleton</keyword>
<dbReference type="PANTHER" id="PTHR19302:SF68">
    <property type="entry name" value="SPINDLE POLE BODY COMPONENT"/>
    <property type="match status" value="1"/>
</dbReference>
<reference evidence="8 9" key="1">
    <citation type="submission" date="2014-09" db="EMBL/GenBank/DDBJ databases">
        <authorList>
            <person name="Magalhaes I.L.F."/>
            <person name="Oliveira U."/>
            <person name="Santos F.R."/>
            <person name="Vidigal T.H.D.A."/>
            <person name="Brescovit A.D."/>
            <person name="Santos A.J."/>
        </authorList>
    </citation>
    <scope>NUCLEOTIDE SEQUENCE [LARGE SCALE GENOMIC DNA]</scope>
</reference>
<dbReference type="STRING" id="401625.A0A0P1BD47"/>
<evidence type="ECO:0000313" key="9">
    <source>
        <dbReference type="Proteomes" id="UP000054845"/>
    </source>
</evidence>
<feature type="compositionally biased region" description="Low complexity" evidence="6">
    <location>
        <begin position="642"/>
        <end position="656"/>
    </location>
</feature>
<keyword evidence="3 5" id="KW-0493">Microtubule</keyword>
<name>A0A0P1BD47_9BASI</name>
<dbReference type="GO" id="GO:0043015">
    <property type="term" value="F:gamma-tubulin binding"/>
    <property type="evidence" value="ECO:0007669"/>
    <property type="project" value="InterPro"/>
</dbReference>
<comment type="similarity">
    <text evidence="1 5">Belongs to the TUBGCP family.</text>
</comment>
<evidence type="ECO:0000256" key="4">
    <source>
        <dbReference type="ARBA" id="ARBA00023212"/>
    </source>
</evidence>
<feature type="domain" description="Gamma tubulin complex component C-terminal" evidence="7">
    <location>
        <begin position="747"/>
        <end position="952"/>
    </location>
</feature>
<dbReference type="GO" id="GO:0000922">
    <property type="term" value="C:spindle pole"/>
    <property type="evidence" value="ECO:0007669"/>
    <property type="project" value="InterPro"/>
</dbReference>
<feature type="compositionally biased region" description="Basic and acidic residues" evidence="6">
    <location>
        <begin position="986"/>
        <end position="1003"/>
    </location>
</feature>
<feature type="region of interest" description="Disordered" evidence="6">
    <location>
        <begin position="956"/>
        <end position="1017"/>
    </location>
</feature>
<dbReference type="Proteomes" id="UP000054845">
    <property type="component" value="Unassembled WGS sequence"/>
</dbReference>
<evidence type="ECO:0000256" key="1">
    <source>
        <dbReference type="ARBA" id="ARBA00010337"/>
    </source>
</evidence>
<dbReference type="GO" id="GO:0000930">
    <property type="term" value="C:gamma-tubulin complex"/>
    <property type="evidence" value="ECO:0007669"/>
    <property type="project" value="UniProtKB-ARBA"/>
</dbReference>
<dbReference type="GO" id="GO:0007020">
    <property type="term" value="P:microtubule nucleation"/>
    <property type="evidence" value="ECO:0007669"/>
    <property type="project" value="InterPro"/>
</dbReference>
<keyword evidence="9" id="KW-1185">Reference proteome</keyword>
<evidence type="ECO:0000256" key="5">
    <source>
        <dbReference type="RuleBase" id="RU363050"/>
    </source>
</evidence>
<dbReference type="InterPro" id="IPR040457">
    <property type="entry name" value="GCP_C"/>
</dbReference>
<dbReference type="AlphaFoldDB" id="A0A0P1BD47"/>
<evidence type="ECO:0000313" key="8">
    <source>
        <dbReference type="EMBL" id="CEH13715.1"/>
    </source>
</evidence>
<dbReference type="EMBL" id="CCYA01000230">
    <property type="protein sequence ID" value="CEH13715.1"/>
    <property type="molecule type" value="Genomic_DNA"/>
</dbReference>
<keyword evidence="2 5" id="KW-0963">Cytoplasm</keyword>
<dbReference type="InterPro" id="IPR042241">
    <property type="entry name" value="GCP_C_sf"/>
</dbReference>
<feature type="compositionally biased region" description="Acidic residues" evidence="6">
    <location>
        <begin position="80"/>
        <end position="94"/>
    </location>
</feature>
<dbReference type="Pfam" id="PF04130">
    <property type="entry name" value="GCP_C_terminal"/>
    <property type="match status" value="2"/>
</dbReference>
<feature type="region of interest" description="Disordered" evidence="6">
    <location>
        <begin position="628"/>
        <end position="687"/>
    </location>
</feature>
<dbReference type="GO" id="GO:0031122">
    <property type="term" value="P:cytoplasmic microtubule organization"/>
    <property type="evidence" value="ECO:0007669"/>
    <property type="project" value="TreeGrafter"/>
</dbReference>
<dbReference type="PANTHER" id="PTHR19302">
    <property type="entry name" value="GAMMA TUBULIN COMPLEX PROTEIN"/>
    <property type="match status" value="1"/>
</dbReference>
<dbReference type="GO" id="GO:0051321">
    <property type="term" value="P:meiotic cell cycle"/>
    <property type="evidence" value="ECO:0007669"/>
    <property type="project" value="TreeGrafter"/>
</dbReference>
<dbReference type="GO" id="GO:0005874">
    <property type="term" value="C:microtubule"/>
    <property type="evidence" value="ECO:0007669"/>
    <property type="project" value="UniProtKB-KW"/>
</dbReference>
<feature type="compositionally biased region" description="Low complexity" evidence="6">
    <location>
        <begin position="1006"/>
        <end position="1017"/>
    </location>
</feature>
<dbReference type="Gene3D" id="1.20.120.1900">
    <property type="entry name" value="Gamma-tubulin complex, C-terminal domain"/>
    <property type="match status" value="1"/>
</dbReference>
<dbReference type="GO" id="GO:0000278">
    <property type="term" value="P:mitotic cell cycle"/>
    <property type="evidence" value="ECO:0007669"/>
    <property type="project" value="TreeGrafter"/>
</dbReference>
<proteinExistence type="inferred from homology"/>
<evidence type="ECO:0000256" key="3">
    <source>
        <dbReference type="ARBA" id="ARBA00022701"/>
    </source>
</evidence>
<dbReference type="GO" id="GO:0051225">
    <property type="term" value="P:spindle assembly"/>
    <property type="evidence" value="ECO:0007669"/>
    <property type="project" value="TreeGrafter"/>
</dbReference>
<feature type="region of interest" description="Disordered" evidence="6">
    <location>
        <begin position="66"/>
        <end position="94"/>
    </location>
</feature>
<feature type="region of interest" description="Disordered" evidence="6">
    <location>
        <begin position="891"/>
        <end position="926"/>
    </location>
</feature>
<evidence type="ECO:0000256" key="2">
    <source>
        <dbReference type="ARBA" id="ARBA00022490"/>
    </source>
</evidence>
<evidence type="ECO:0000259" key="7">
    <source>
        <dbReference type="Pfam" id="PF04130"/>
    </source>
</evidence>
<comment type="subcellular location">
    <subcellularLocation>
        <location evidence="5">Cytoplasm</location>
        <location evidence="5">Cytoskeleton</location>
        <location evidence="5">Microtubule organizing center</location>
    </subcellularLocation>
</comment>
<feature type="domain" description="Gamma tubulin complex component C-terminal" evidence="7">
    <location>
        <begin position="407"/>
        <end position="627"/>
    </location>
</feature>
<evidence type="ECO:0000256" key="6">
    <source>
        <dbReference type="SAM" id="MobiDB-lite"/>
    </source>
</evidence>
<dbReference type="GO" id="GO:0051011">
    <property type="term" value="F:microtubule minus-end binding"/>
    <property type="evidence" value="ECO:0007669"/>
    <property type="project" value="TreeGrafter"/>
</dbReference>